<protein>
    <submittedName>
        <fullName evidence="1">Uncharacterized protein</fullName>
    </submittedName>
</protein>
<accession>A0ABD3W8F9</accession>
<sequence length="335" mass="37805">MRRTCKEKCRGPPIDVPRTAWLNVSNIIEVSDGKIASKEFEVDNANHSYMESRAMISDINIVEKGLNQGPTCEDGQCGHVLVGSIDNILIGLSTTNENKFHIDQKQELSTLLKNGEMPRSCTNISDSYLPCQDLKAGKRGSSGHSSMDVESWRHLNLNENRDHEVHSYVSATNLISSQLMDVSLDDRATSLVKVKDDMSERSEIRFDVKTKCHVDTYEYQKDDENSATQIRRTTNEDIRMQESVSDSREVVDRMYHSTPNNDTEPYVTVTDICDTERHGTTFDTCGTSSIDFYILTLPSGSPFVMSSNVEPEQHTNSYIRNVEDDVEDITNSLQE</sequence>
<evidence type="ECO:0000313" key="2">
    <source>
        <dbReference type="Proteomes" id="UP001634394"/>
    </source>
</evidence>
<dbReference type="AlphaFoldDB" id="A0ABD3W8F9"/>
<dbReference type="Proteomes" id="UP001634394">
    <property type="component" value="Unassembled WGS sequence"/>
</dbReference>
<organism evidence="1 2">
    <name type="scientific">Sinanodonta woodiana</name>
    <name type="common">Chinese pond mussel</name>
    <name type="synonym">Anodonta woodiana</name>
    <dbReference type="NCBI Taxonomy" id="1069815"/>
    <lineage>
        <taxon>Eukaryota</taxon>
        <taxon>Metazoa</taxon>
        <taxon>Spiralia</taxon>
        <taxon>Lophotrochozoa</taxon>
        <taxon>Mollusca</taxon>
        <taxon>Bivalvia</taxon>
        <taxon>Autobranchia</taxon>
        <taxon>Heteroconchia</taxon>
        <taxon>Palaeoheterodonta</taxon>
        <taxon>Unionida</taxon>
        <taxon>Unionoidea</taxon>
        <taxon>Unionidae</taxon>
        <taxon>Unioninae</taxon>
        <taxon>Sinanodonta</taxon>
    </lineage>
</organism>
<proteinExistence type="predicted"/>
<name>A0ABD3W8F9_SINWO</name>
<keyword evidence="2" id="KW-1185">Reference proteome</keyword>
<reference evidence="1 2" key="1">
    <citation type="submission" date="2024-11" db="EMBL/GenBank/DDBJ databases">
        <title>Chromosome-level genome assembly of the freshwater bivalve Anodonta woodiana.</title>
        <authorList>
            <person name="Chen X."/>
        </authorList>
    </citation>
    <scope>NUCLEOTIDE SEQUENCE [LARGE SCALE GENOMIC DNA]</scope>
    <source>
        <strain evidence="1">MN2024</strain>
        <tissue evidence="1">Gills</tissue>
    </source>
</reference>
<evidence type="ECO:0000313" key="1">
    <source>
        <dbReference type="EMBL" id="KAL3869820.1"/>
    </source>
</evidence>
<dbReference type="EMBL" id="JBJQND010000008">
    <property type="protein sequence ID" value="KAL3869820.1"/>
    <property type="molecule type" value="Genomic_DNA"/>
</dbReference>
<gene>
    <name evidence="1" type="ORF">ACJMK2_042453</name>
</gene>
<comment type="caution">
    <text evidence="1">The sequence shown here is derived from an EMBL/GenBank/DDBJ whole genome shotgun (WGS) entry which is preliminary data.</text>
</comment>